<organism evidence="1 2">
    <name type="scientific">Tsukamurella tyrosinosolvens</name>
    <dbReference type="NCBI Taxonomy" id="57704"/>
    <lineage>
        <taxon>Bacteria</taxon>
        <taxon>Bacillati</taxon>
        <taxon>Actinomycetota</taxon>
        <taxon>Actinomycetes</taxon>
        <taxon>Mycobacteriales</taxon>
        <taxon>Tsukamurellaceae</taxon>
        <taxon>Tsukamurella</taxon>
    </lineage>
</organism>
<dbReference type="STRING" id="57704.SAMN04489793_3238"/>
<accession>A0A1H4VIC3</accession>
<gene>
    <name evidence="1" type="ORF">SAMN04489793_3238</name>
</gene>
<evidence type="ECO:0000313" key="1">
    <source>
        <dbReference type="EMBL" id="SEC80757.1"/>
    </source>
</evidence>
<dbReference type="EMBL" id="FNSA01000003">
    <property type="protein sequence ID" value="SEC80757.1"/>
    <property type="molecule type" value="Genomic_DNA"/>
</dbReference>
<keyword evidence="2" id="KW-1185">Reference proteome</keyword>
<dbReference type="Proteomes" id="UP000182241">
    <property type="component" value="Unassembled WGS sequence"/>
</dbReference>
<sequence length="90" mass="9872">MSLEFALQAAKGLERDMLANEFLDAEAYGLSIDNIEDPHTVVAVQDDRVVHIGLSDGILRLPPEEVVDAINTGLFKSFAMNQARKHAPPQ</sequence>
<evidence type="ECO:0000313" key="2">
    <source>
        <dbReference type="Proteomes" id="UP000182241"/>
    </source>
</evidence>
<name>A0A1H4VIC3_TSUTY</name>
<protein>
    <submittedName>
        <fullName evidence="1">Uncharacterized protein</fullName>
    </submittedName>
</protein>
<reference evidence="2" key="1">
    <citation type="submission" date="2016-10" db="EMBL/GenBank/DDBJ databases">
        <authorList>
            <person name="Varghese N."/>
            <person name="Submissions S."/>
        </authorList>
    </citation>
    <scope>NUCLEOTIDE SEQUENCE [LARGE SCALE GENOMIC DNA]</scope>
    <source>
        <strain evidence="2">DSM 44234</strain>
    </source>
</reference>
<dbReference type="RefSeq" id="WP_068742769.1">
    <property type="nucleotide sequence ID" value="NZ_FNSA01000003.1"/>
</dbReference>
<dbReference type="AlphaFoldDB" id="A0A1H4VIC3"/>
<proteinExistence type="predicted"/>